<dbReference type="GO" id="GO:0032259">
    <property type="term" value="P:methylation"/>
    <property type="evidence" value="ECO:0007669"/>
    <property type="project" value="UniProtKB-KW"/>
</dbReference>
<reference evidence="1 2" key="1">
    <citation type="submission" date="2014-02" db="EMBL/GenBank/DDBJ databases">
        <title>The genome sequence of the entomopathogenic fungus Metarhizium robertsii ARSEF 2575.</title>
        <authorList>
            <person name="Giuliano Garisto Donzelli B."/>
            <person name="Roe B.A."/>
            <person name="Macmil S.L."/>
            <person name="Krasnoff S.B."/>
            <person name="Gibson D.M."/>
        </authorList>
    </citation>
    <scope>NUCLEOTIDE SEQUENCE [LARGE SCALE GENOMIC DNA]</scope>
    <source>
        <strain evidence="1 2">ARSEF 2575</strain>
    </source>
</reference>
<sequence>MMLHNSSHTPQQPEVTLQYGRYYGFWRPRKYLFPIDEEALDAMDLFHKFFVVARKNALYLPDLDQNRSLRVMDLGTGTGIWSIVVADRYVYFLRPNFLLTDGIDYLHKFQSRLIPPGMTTVQFDIEDLSWNSLITGCDLVHIRLLFGSIHHEMWPEIYRRIFHHLTPGSGYVEHVEIDWVPRWDKYTMPQASALKEWSDRFLGALDRFNRSARVDSTAVHRTIEGAGFTNFREEIIRCYVNPWMSDPHEQDVANWFNIAFSRGVDAMSFVPMIEGLGMSQSKVQDLCTRVKKEICVLAHHAYFDM</sequence>
<keyword evidence="1" id="KW-0489">Methyltransferase</keyword>
<dbReference type="Proteomes" id="UP000030151">
    <property type="component" value="Unassembled WGS sequence"/>
</dbReference>
<keyword evidence="1" id="KW-0808">Transferase</keyword>
<dbReference type="EMBL" id="JELW01000100">
    <property type="protein sequence ID" value="EXU95132.1"/>
    <property type="molecule type" value="Genomic_DNA"/>
</dbReference>
<dbReference type="Gene3D" id="3.40.50.150">
    <property type="entry name" value="Vaccinia Virus protein VP39"/>
    <property type="match status" value="1"/>
</dbReference>
<accession>A0A014P1L5</accession>
<dbReference type="HOGENOM" id="CLU_010595_2_0_1"/>
<name>A0A014P1L5_9HYPO</name>
<gene>
    <name evidence="1" type="ORF">X797_011798</name>
</gene>
<evidence type="ECO:0000313" key="1">
    <source>
        <dbReference type="EMBL" id="EXU95132.1"/>
    </source>
</evidence>
<comment type="caution">
    <text evidence="1">The sequence shown here is derived from an EMBL/GenBank/DDBJ whole genome shotgun (WGS) entry which is preliminary data.</text>
</comment>
<proteinExistence type="predicted"/>
<evidence type="ECO:0000313" key="2">
    <source>
        <dbReference type="Proteomes" id="UP000030151"/>
    </source>
</evidence>
<dbReference type="AlphaFoldDB" id="A0A014P1L5"/>
<dbReference type="CDD" id="cd02440">
    <property type="entry name" value="AdoMet_MTases"/>
    <property type="match status" value="1"/>
</dbReference>
<dbReference type="GO" id="GO:0008168">
    <property type="term" value="F:methyltransferase activity"/>
    <property type="evidence" value="ECO:0007669"/>
    <property type="project" value="UniProtKB-KW"/>
</dbReference>
<organism evidence="1 2">
    <name type="scientific">Metarhizium robertsii</name>
    <dbReference type="NCBI Taxonomy" id="568076"/>
    <lineage>
        <taxon>Eukaryota</taxon>
        <taxon>Fungi</taxon>
        <taxon>Dikarya</taxon>
        <taxon>Ascomycota</taxon>
        <taxon>Pezizomycotina</taxon>
        <taxon>Sordariomycetes</taxon>
        <taxon>Hypocreomycetidae</taxon>
        <taxon>Hypocreales</taxon>
        <taxon>Clavicipitaceae</taxon>
        <taxon>Metarhizium</taxon>
    </lineage>
</organism>
<protein>
    <submittedName>
        <fullName evidence="1">S-adenosylmethionine-dependent methyltransferase family protein</fullName>
    </submittedName>
</protein>
<dbReference type="SUPFAM" id="SSF53335">
    <property type="entry name" value="S-adenosyl-L-methionine-dependent methyltransferases"/>
    <property type="match status" value="1"/>
</dbReference>
<dbReference type="InterPro" id="IPR029063">
    <property type="entry name" value="SAM-dependent_MTases_sf"/>
</dbReference>
<dbReference type="Pfam" id="PF13489">
    <property type="entry name" value="Methyltransf_23"/>
    <property type="match status" value="1"/>
</dbReference>